<dbReference type="InterPro" id="IPR000182">
    <property type="entry name" value="GNAT_dom"/>
</dbReference>
<comment type="caution">
    <text evidence="2">The sequence shown here is derived from an EMBL/GenBank/DDBJ whole genome shotgun (WGS) entry which is preliminary data.</text>
</comment>
<reference evidence="3" key="1">
    <citation type="journal article" date="2019" name="Int. J. Syst. Evol. Microbiol.">
        <title>The Global Catalogue of Microorganisms (GCM) 10K type strain sequencing project: providing services to taxonomists for standard genome sequencing and annotation.</title>
        <authorList>
            <consortium name="The Broad Institute Genomics Platform"/>
            <consortium name="The Broad Institute Genome Sequencing Center for Infectious Disease"/>
            <person name="Wu L."/>
            <person name="Ma J."/>
        </authorList>
    </citation>
    <scope>NUCLEOTIDE SEQUENCE [LARGE SCALE GENOMIC DNA]</scope>
    <source>
        <strain evidence="3">CCUG 53915</strain>
    </source>
</reference>
<sequence length="170" mass="18970">MEIVYSTERLHLCVFNSRCLSAMSEVWGNDDVMGLCNGAIPHEKLPLIIEAYANCHHENGLSVYAVQEKTSGKIIGAAGFNLTEHMDTIELIYHFNRTSWGKGYATEAAAACLEIAKNHSGTHLITASADPQNQASRKILKNIGFTEMGTKWFTDTEQEEPYYELIVSRK</sequence>
<dbReference type="PANTHER" id="PTHR43792:SF1">
    <property type="entry name" value="N-ACETYLTRANSFERASE DOMAIN-CONTAINING PROTEIN"/>
    <property type="match status" value="1"/>
</dbReference>
<feature type="domain" description="N-acetyltransferase" evidence="1">
    <location>
        <begin position="18"/>
        <end position="170"/>
    </location>
</feature>
<evidence type="ECO:0000259" key="1">
    <source>
        <dbReference type="PROSITE" id="PS51186"/>
    </source>
</evidence>
<proteinExistence type="predicted"/>
<dbReference type="InterPro" id="IPR016181">
    <property type="entry name" value="Acyl_CoA_acyltransferase"/>
</dbReference>
<name>A0ABW3TY58_9BACL</name>
<dbReference type="InterPro" id="IPR051531">
    <property type="entry name" value="N-acetyltransferase"/>
</dbReference>
<gene>
    <name evidence="2" type="ORF">ACFQ38_04300</name>
</gene>
<keyword evidence="2" id="KW-0808">Transferase</keyword>
<dbReference type="Pfam" id="PF13302">
    <property type="entry name" value="Acetyltransf_3"/>
    <property type="match status" value="1"/>
</dbReference>
<dbReference type="Gene3D" id="3.40.630.30">
    <property type="match status" value="1"/>
</dbReference>
<dbReference type="PANTHER" id="PTHR43792">
    <property type="entry name" value="GNAT FAMILY, PUTATIVE (AFU_ORTHOLOGUE AFUA_3G00765)-RELATED-RELATED"/>
    <property type="match status" value="1"/>
</dbReference>
<evidence type="ECO:0000313" key="2">
    <source>
        <dbReference type="EMBL" id="MFD1204349.1"/>
    </source>
</evidence>
<evidence type="ECO:0000313" key="3">
    <source>
        <dbReference type="Proteomes" id="UP001597231"/>
    </source>
</evidence>
<keyword evidence="3" id="KW-1185">Reference proteome</keyword>
<dbReference type="EMBL" id="JBHTLT010000020">
    <property type="protein sequence ID" value="MFD1204349.1"/>
    <property type="molecule type" value="Genomic_DNA"/>
</dbReference>
<dbReference type="GO" id="GO:0016746">
    <property type="term" value="F:acyltransferase activity"/>
    <property type="evidence" value="ECO:0007669"/>
    <property type="project" value="UniProtKB-KW"/>
</dbReference>
<dbReference type="PROSITE" id="PS51186">
    <property type="entry name" value="GNAT"/>
    <property type="match status" value="1"/>
</dbReference>
<accession>A0ABW3TY58</accession>
<dbReference type="RefSeq" id="WP_381479862.1">
    <property type="nucleotide sequence ID" value="NZ_JBHTLT010000020.1"/>
</dbReference>
<protein>
    <submittedName>
        <fullName evidence="2">GNAT family N-acetyltransferase</fullName>
        <ecNumber evidence="2">2.3.-.-</ecNumber>
    </submittedName>
</protein>
<organism evidence="2 3">
    <name type="scientific">Sporosarcina contaminans</name>
    <dbReference type="NCBI Taxonomy" id="633403"/>
    <lineage>
        <taxon>Bacteria</taxon>
        <taxon>Bacillati</taxon>
        <taxon>Bacillota</taxon>
        <taxon>Bacilli</taxon>
        <taxon>Bacillales</taxon>
        <taxon>Caryophanaceae</taxon>
        <taxon>Sporosarcina</taxon>
    </lineage>
</organism>
<dbReference type="SUPFAM" id="SSF55729">
    <property type="entry name" value="Acyl-CoA N-acyltransferases (Nat)"/>
    <property type="match status" value="1"/>
</dbReference>
<keyword evidence="2" id="KW-0012">Acyltransferase</keyword>
<dbReference type="Proteomes" id="UP001597231">
    <property type="component" value="Unassembled WGS sequence"/>
</dbReference>
<dbReference type="EC" id="2.3.-.-" evidence="2"/>